<evidence type="ECO:0000313" key="3">
    <source>
        <dbReference type="EMBL" id="KAH6651706.1"/>
    </source>
</evidence>
<keyword evidence="4" id="KW-1185">Reference proteome</keyword>
<feature type="transmembrane region" description="Helical" evidence="2">
    <location>
        <begin position="456"/>
        <end position="474"/>
    </location>
</feature>
<name>A0A9P8ZV68_9PEZI</name>
<reference evidence="3" key="1">
    <citation type="journal article" date="2021" name="Nat. Commun.">
        <title>Genetic determinants of endophytism in the Arabidopsis root mycobiome.</title>
        <authorList>
            <person name="Mesny F."/>
            <person name="Miyauchi S."/>
            <person name="Thiergart T."/>
            <person name="Pickel B."/>
            <person name="Atanasova L."/>
            <person name="Karlsson M."/>
            <person name="Huettel B."/>
            <person name="Barry K.W."/>
            <person name="Haridas S."/>
            <person name="Chen C."/>
            <person name="Bauer D."/>
            <person name="Andreopoulos W."/>
            <person name="Pangilinan J."/>
            <person name="LaButti K."/>
            <person name="Riley R."/>
            <person name="Lipzen A."/>
            <person name="Clum A."/>
            <person name="Drula E."/>
            <person name="Henrissat B."/>
            <person name="Kohler A."/>
            <person name="Grigoriev I.V."/>
            <person name="Martin F.M."/>
            <person name="Hacquard S."/>
        </authorList>
    </citation>
    <scope>NUCLEOTIDE SEQUENCE</scope>
    <source>
        <strain evidence="3">MPI-SDFR-AT-0073</strain>
    </source>
</reference>
<evidence type="ECO:0000256" key="1">
    <source>
        <dbReference type="SAM" id="MobiDB-lite"/>
    </source>
</evidence>
<gene>
    <name evidence="3" type="ORF">BKA67DRAFT_537566</name>
</gene>
<sequence length="577" mass="63301">MKATEAFSESEVIHDLERGKHSNYAPPPNDQDYDSDSIPSVSDLQRTIRSTLGWWKEEYIYCAICLVAATGLVALLYEFDGELEPRFGAGNGLGLSTVIIAVMTVYRIALSSIVETALSQGAWIWVSAARQEHSHLACVGAGIIILITGFETFSQQMVTFDELPIAQVNMTNPPAPPSPRNLDLGLSTKASFYDGIMASSILESPAFCGTANCTWPTFPTLAVCGNCTEATYRDDLCPPEKGCTYTMPTGTSITAPSGDSTGYIFTVVSSENVSSSGSWAYFSKFDIMSVSKSRASTSVEAYQCALWFCLRSYEVSVTNGQQNTSSTGNWSEVEFSAATSAHNDEYHFIDIPAEMNAVPSTRYSVPLESIEVLEGFMASKMTGNSSNIDNRADYSSDWVQAMQNSSADLPTWMIRLTLSITNDVRSSGSADPNNRGSQYEYAGTAYIQAPHLQVNWLWVIYPLSLMILAFLYLVQTVWRTARDHVSAWKGDSLPMLFAHIDKGIHQVVADGMDVPGGLTDRVGRTQVELVRRQNGQWLFKLPERCPVPIFSYKILTVINKQISPALCCTGVLVTVYV</sequence>
<feature type="transmembrane region" description="Helical" evidence="2">
    <location>
        <begin position="89"/>
        <end position="114"/>
    </location>
</feature>
<comment type="caution">
    <text evidence="3">The sequence shown here is derived from an EMBL/GenBank/DDBJ whole genome shotgun (WGS) entry which is preliminary data.</text>
</comment>
<dbReference type="RefSeq" id="XP_045955984.1">
    <property type="nucleotide sequence ID" value="XM_046100344.1"/>
</dbReference>
<dbReference type="GeneID" id="70129236"/>
<dbReference type="Proteomes" id="UP000758603">
    <property type="component" value="Unassembled WGS sequence"/>
</dbReference>
<dbReference type="PANTHER" id="PTHR35394">
    <property type="entry name" value="DUF3176 DOMAIN-CONTAINING PROTEIN"/>
    <property type="match status" value="1"/>
</dbReference>
<feature type="transmembrane region" description="Helical" evidence="2">
    <location>
        <begin position="135"/>
        <end position="153"/>
    </location>
</feature>
<dbReference type="PANTHER" id="PTHR35394:SF5">
    <property type="entry name" value="DUF3176 DOMAIN-CONTAINING PROTEIN"/>
    <property type="match status" value="1"/>
</dbReference>
<keyword evidence="2" id="KW-0472">Membrane</keyword>
<organism evidence="3 4">
    <name type="scientific">Truncatella angustata</name>
    <dbReference type="NCBI Taxonomy" id="152316"/>
    <lineage>
        <taxon>Eukaryota</taxon>
        <taxon>Fungi</taxon>
        <taxon>Dikarya</taxon>
        <taxon>Ascomycota</taxon>
        <taxon>Pezizomycotina</taxon>
        <taxon>Sordariomycetes</taxon>
        <taxon>Xylariomycetidae</taxon>
        <taxon>Amphisphaeriales</taxon>
        <taxon>Sporocadaceae</taxon>
        <taxon>Truncatella</taxon>
    </lineage>
</organism>
<dbReference type="EMBL" id="JAGPXC010000006">
    <property type="protein sequence ID" value="KAH6651706.1"/>
    <property type="molecule type" value="Genomic_DNA"/>
</dbReference>
<accession>A0A9P8ZV68</accession>
<evidence type="ECO:0000256" key="2">
    <source>
        <dbReference type="SAM" id="Phobius"/>
    </source>
</evidence>
<keyword evidence="2" id="KW-0812">Transmembrane</keyword>
<feature type="transmembrane region" description="Helical" evidence="2">
    <location>
        <begin position="59"/>
        <end position="77"/>
    </location>
</feature>
<keyword evidence="2" id="KW-1133">Transmembrane helix</keyword>
<dbReference type="OrthoDB" id="5242705at2759"/>
<feature type="compositionally biased region" description="Basic and acidic residues" evidence="1">
    <location>
        <begin position="11"/>
        <end position="20"/>
    </location>
</feature>
<protein>
    <submittedName>
        <fullName evidence="3">Uncharacterized protein</fullName>
    </submittedName>
</protein>
<dbReference type="AlphaFoldDB" id="A0A9P8ZV68"/>
<feature type="region of interest" description="Disordered" evidence="1">
    <location>
        <begin position="1"/>
        <end position="36"/>
    </location>
</feature>
<proteinExistence type="predicted"/>
<evidence type="ECO:0000313" key="4">
    <source>
        <dbReference type="Proteomes" id="UP000758603"/>
    </source>
</evidence>